<dbReference type="GO" id="GO:0010181">
    <property type="term" value="F:FMN binding"/>
    <property type="evidence" value="ECO:0007669"/>
    <property type="project" value="InterPro"/>
</dbReference>
<reference evidence="3 4" key="1">
    <citation type="journal article" date="2016" name="Nat. Commun.">
        <title>Thousands of microbial genomes shed light on interconnected biogeochemical processes in an aquifer system.</title>
        <authorList>
            <person name="Anantharaman K."/>
            <person name="Brown C.T."/>
            <person name="Hug L.A."/>
            <person name="Sharon I."/>
            <person name="Castelle C.J."/>
            <person name="Probst A.J."/>
            <person name="Thomas B.C."/>
            <person name="Singh A."/>
            <person name="Wilkins M.J."/>
            <person name="Karaoz U."/>
            <person name="Brodie E.L."/>
            <person name="Williams K.H."/>
            <person name="Hubbard S.S."/>
            <person name="Banfield J.F."/>
        </authorList>
    </citation>
    <scope>NUCLEOTIDE SEQUENCE [LARGE SCALE GENOMIC DNA]</scope>
</reference>
<feature type="domain" description="FMN-binding" evidence="2">
    <location>
        <begin position="57"/>
        <end position="131"/>
    </location>
</feature>
<evidence type="ECO:0000313" key="4">
    <source>
        <dbReference type="Proteomes" id="UP000178602"/>
    </source>
</evidence>
<keyword evidence="1" id="KW-0812">Transmembrane</keyword>
<evidence type="ECO:0000259" key="2">
    <source>
        <dbReference type="SMART" id="SM00900"/>
    </source>
</evidence>
<protein>
    <recommendedName>
        <fullName evidence="2">FMN-binding domain-containing protein</fullName>
    </recommendedName>
</protein>
<sequence length="132" mass="14200">MLKKTGKILGVALLVIVVVIGVFFVRYQMMASNVIAQYRQIKTVDLSRVADGVYSGSFGDFLVYVKVEVTVKRRVIASIKVVDQRSGPGYEALATVDRIIKAQSPKVDAVTGASGSSMSIMIAVNRALTCGK</sequence>
<dbReference type="Proteomes" id="UP000178602">
    <property type="component" value="Unassembled WGS sequence"/>
</dbReference>
<comment type="caution">
    <text evidence="3">The sequence shown here is derived from an EMBL/GenBank/DDBJ whole genome shotgun (WGS) entry which is preliminary data.</text>
</comment>
<name>A0A1F4T4U0_UNCSA</name>
<dbReference type="AlphaFoldDB" id="A0A1F4T4U0"/>
<dbReference type="Gene3D" id="3.90.1010.20">
    <property type="match status" value="1"/>
</dbReference>
<organism evidence="3 4">
    <name type="scientific">candidate division WOR-1 bacterium RIFOXYC12_FULL_54_18</name>
    <dbReference type="NCBI Taxonomy" id="1802584"/>
    <lineage>
        <taxon>Bacteria</taxon>
        <taxon>Bacillati</taxon>
        <taxon>Saganbacteria</taxon>
    </lineage>
</organism>
<dbReference type="EMBL" id="MEUG01000001">
    <property type="protein sequence ID" value="OGC27734.1"/>
    <property type="molecule type" value="Genomic_DNA"/>
</dbReference>
<dbReference type="GO" id="GO:0016020">
    <property type="term" value="C:membrane"/>
    <property type="evidence" value="ECO:0007669"/>
    <property type="project" value="InterPro"/>
</dbReference>
<dbReference type="InterPro" id="IPR007329">
    <property type="entry name" value="FMN-bd"/>
</dbReference>
<feature type="transmembrane region" description="Helical" evidence="1">
    <location>
        <begin position="6"/>
        <end position="25"/>
    </location>
</feature>
<evidence type="ECO:0000313" key="3">
    <source>
        <dbReference type="EMBL" id="OGC27734.1"/>
    </source>
</evidence>
<evidence type="ECO:0000256" key="1">
    <source>
        <dbReference type="SAM" id="Phobius"/>
    </source>
</evidence>
<dbReference type="SMART" id="SM00900">
    <property type="entry name" value="FMN_bind"/>
    <property type="match status" value="1"/>
</dbReference>
<accession>A0A1F4T4U0</accession>
<keyword evidence="1" id="KW-1133">Transmembrane helix</keyword>
<keyword evidence="1" id="KW-0472">Membrane</keyword>
<proteinExistence type="predicted"/>
<dbReference type="Pfam" id="PF04205">
    <property type="entry name" value="FMN_bind"/>
    <property type="match status" value="1"/>
</dbReference>
<gene>
    <name evidence="3" type="ORF">A3K49_01805</name>
</gene>